<feature type="transmembrane region" description="Helical" evidence="2">
    <location>
        <begin position="184"/>
        <end position="203"/>
    </location>
</feature>
<protein>
    <submittedName>
        <fullName evidence="3">Uncharacterized protein</fullName>
    </submittedName>
</protein>
<organism evidence="3 4">
    <name type="scientific">Mangrovimicrobium sediminis</name>
    <dbReference type="NCBI Taxonomy" id="2562682"/>
    <lineage>
        <taxon>Bacteria</taxon>
        <taxon>Pseudomonadati</taxon>
        <taxon>Pseudomonadota</taxon>
        <taxon>Gammaproteobacteria</taxon>
        <taxon>Cellvibrionales</taxon>
        <taxon>Halieaceae</taxon>
        <taxon>Mangrovimicrobium</taxon>
    </lineage>
</organism>
<name>A0A4Z0M6I0_9GAMM</name>
<feature type="transmembrane region" description="Helical" evidence="2">
    <location>
        <begin position="209"/>
        <end position="228"/>
    </location>
</feature>
<gene>
    <name evidence="3" type="ORF">E4634_04560</name>
</gene>
<reference evidence="3 4" key="1">
    <citation type="submission" date="2019-04" db="EMBL/GenBank/DDBJ databases">
        <title>Taxonomy of novel Haliea sp. from mangrove soil of West Coast of India.</title>
        <authorList>
            <person name="Verma A."/>
            <person name="Kumar P."/>
            <person name="Krishnamurthi S."/>
        </authorList>
    </citation>
    <scope>NUCLEOTIDE SEQUENCE [LARGE SCALE GENOMIC DNA]</scope>
    <source>
        <strain evidence="3 4">SAOS-164</strain>
    </source>
</reference>
<evidence type="ECO:0000313" key="3">
    <source>
        <dbReference type="EMBL" id="TGD75273.1"/>
    </source>
</evidence>
<feature type="transmembrane region" description="Helical" evidence="2">
    <location>
        <begin position="235"/>
        <end position="253"/>
    </location>
</feature>
<keyword evidence="2" id="KW-0472">Membrane</keyword>
<keyword evidence="2" id="KW-0812">Transmembrane</keyword>
<feature type="transmembrane region" description="Helical" evidence="2">
    <location>
        <begin position="362"/>
        <end position="383"/>
    </location>
</feature>
<dbReference type="AlphaFoldDB" id="A0A4Z0M6I0"/>
<dbReference type="OrthoDB" id="9812349at2"/>
<evidence type="ECO:0000313" key="4">
    <source>
        <dbReference type="Proteomes" id="UP000298050"/>
    </source>
</evidence>
<dbReference type="EMBL" id="SRLE01000004">
    <property type="protein sequence ID" value="TGD75273.1"/>
    <property type="molecule type" value="Genomic_DNA"/>
</dbReference>
<dbReference type="Proteomes" id="UP000298050">
    <property type="component" value="Unassembled WGS sequence"/>
</dbReference>
<evidence type="ECO:0000256" key="2">
    <source>
        <dbReference type="SAM" id="Phobius"/>
    </source>
</evidence>
<comment type="caution">
    <text evidence="3">The sequence shown here is derived from an EMBL/GenBank/DDBJ whole genome shotgun (WGS) entry which is preliminary data.</text>
</comment>
<dbReference type="RefSeq" id="WP_135441413.1">
    <property type="nucleotide sequence ID" value="NZ_SRLE01000004.1"/>
</dbReference>
<feature type="compositionally biased region" description="Low complexity" evidence="1">
    <location>
        <begin position="141"/>
        <end position="159"/>
    </location>
</feature>
<sequence>MPGEQLKYTVEVTGELLEGRSADEAKAAFCATFNVDATRADKYFQGRARVLQRHLDAKQANTYEQALRSVGLTSRRVPEQPEEPKKAPALELVAIESPAQASEPEQALMVCPKCQTTQPRAEQCGECGIFVKKYTPPIAAEASTPRARSAPAPAAADTAGPDEEPAAAAMVIDESPDSTNLPSIAAAAAAAVAGAVLWMLIAVNAGMEFGIVAWGIGGAVGIASVLLGGRGQANGILCGALALAAIMGGKYLTAEAMKNEVVDSLSQHMGASAEAVALYDELREDAQLYRELDGSDAALRHFLVTRSYSEADSENGVSEQEIAEFNEYDAPTLLWIDQEQPSFEQWQAQTVESIQDYSSADIIAADFGFLSALFVIFGIATAFRIGRGAVE</sequence>
<evidence type="ECO:0000256" key="1">
    <source>
        <dbReference type="SAM" id="MobiDB-lite"/>
    </source>
</evidence>
<keyword evidence="4" id="KW-1185">Reference proteome</keyword>
<proteinExistence type="predicted"/>
<keyword evidence="2" id="KW-1133">Transmembrane helix</keyword>
<accession>A0A4Z0M6I0</accession>
<feature type="region of interest" description="Disordered" evidence="1">
    <location>
        <begin position="141"/>
        <end position="162"/>
    </location>
</feature>